<name>A0A5M8PYD5_9LECA</name>
<reference evidence="2 3" key="1">
    <citation type="submission" date="2019-09" db="EMBL/GenBank/DDBJ databases">
        <title>The hologenome of the rock-dwelling lichen Lasallia pustulata.</title>
        <authorList>
            <person name="Greshake Tzovaras B."/>
            <person name="Segers F."/>
            <person name="Bicker A."/>
            <person name="Dal Grande F."/>
            <person name="Otte J."/>
            <person name="Hankeln T."/>
            <person name="Schmitt I."/>
            <person name="Ebersberger I."/>
        </authorList>
    </citation>
    <scope>NUCLEOTIDE SEQUENCE [LARGE SCALE GENOMIC DNA]</scope>
    <source>
        <strain evidence="2">A1-1</strain>
    </source>
</reference>
<evidence type="ECO:0000256" key="1">
    <source>
        <dbReference type="SAM" id="MobiDB-lite"/>
    </source>
</evidence>
<dbReference type="Proteomes" id="UP000324767">
    <property type="component" value="Unassembled WGS sequence"/>
</dbReference>
<sequence length="175" mass="19134">MAHQAFNNPPTSLQPPNIWKQMSYPAPRGPCAHKTSLMTPACACLRFMIHPVKAATSFECDGCGHHASFHKMENRAEDEIVARWRAEEKEMEEKRGALRDGLLDEGLGRGRLGKRRRLEGASQESADLFSGVVARAGDELAESGGGLNARRAPAVRKGQGKGAGRRVVDLDEEML</sequence>
<protein>
    <submittedName>
        <fullName evidence="2">Uncharacterized protein</fullName>
    </submittedName>
</protein>
<proteinExistence type="predicted"/>
<dbReference type="AlphaFoldDB" id="A0A5M8PYD5"/>
<dbReference type="EMBL" id="VXIT01000003">
    <property type="protein sequence ID" value="KAA6413738.1"/>
    <property type="molecule type" value="Genomic_DNA"/>
</dbReference>
<gene>
    <name evidence="2" type="ORF">FRX48_02099</name>
</gene>
<comment type="caution">
    <text evidence="2">The sequence shown here is derived from an EMBL/GenBank/DDBJ whole genome shotgun (WGS) entry which is preliminary data.</text>
</comment>
<evidence type="ECO:0000313" key="3">
    <source>
        <dbReference type="Proteomes" id="UP000324767"/>
    </source>
</evidence>
<feature type="region of interest" description="Disordered" evidence="1">
    <location>
        <begin position="140"/>
        <end position="175"/>
    </location>
</feature>
<accession>A0A5M8PYD5</accession>
<organism evidence="2 3">
    <name type="scientific">Lasallia pustulata</name>
    <dbReference type="NCBI Taxonomy" id="136370"/>
    <lineage>
        <taxon>Eukaryota</taxon>
        <taxon>Fungi</taxon>
        <taxon>Dikarya</taxon>
        <taxon>Ascomycota</taxon>
        <taxon>Pezizomycotina</taxon>
        <taxon>Lecanoromycetes</taxon>
        <taxon>OSLEUM clade</taxon>
        <taxon>Umbilicariomycetidae</taxon>
        <taxon>Umbilicariales</taxon>
        <taxon>Umbilicariaceae</taxon>
        <taxon>Lasallia</taxon>
    </lineage>
</organism>
<dbReference type="OrthoDB" id="5424021at2759"/>
<evidence type="ECO:0000313" key="2">
    <source>
        <dbReference type="EMBL" id="KAA6413738.1"/>
    </source>
</evidence>